<protein>
    <submittedName>
        <fullName evidence="4">Glycosyltransferase</fullName>
    </submittedName>
</protein>
<dbReference type="InterPro" id="IPR055259">
    <property type="entry name" value="YkvP/CgeB_Glyco_trans-like"/>
</dbReference>
<name>A0A5C1NCC3_9GAMM</name>
<dbReference type="EMBL" id="CP038437">
    <property type="protein sequence ID" value="QEM80118.1"/>
    <property type="molecule type" value="Genomic_DNA"/>
</dbReference>
<dbReference type="RefSeq" id="WP_149282373.1">
    <property type="nucleotide sequence ID" value="NZ_CP038437.2"/>
</dbReference>
<accession>A0A5C1NCC3</accession>
<evidence type="ECO:0000313" key="5">
    <source>
        <dbReference type="Proteomes" id="UP000324285"/>
    </source>
</evidence>
<organism evidence="4 5">
    <name type="scientific">Halomonas binhaiensis</name>
    <dbReference type="NCBI Taxonomy" id="2562282"/>
    <lineage>
        <taxon>Bacteria</taxon>
        <taxon>Pseudomonadati</taxon>
        <taxon>Pseudomonadota</taxon>
        <taxon>Gammaproteobacteria</taxon>
        <taxon>Oceanospirillales</taxon>
        <taxon>Halomonadaceae</taxon>
        <taxon>Halomonas</taxon>
    </lineage>
</organism>
<dbReference type="Gene3D" id="1.25.40.10">
    <property type="entry name" value="Tetratricopeptide repeat domain"/>
    <property type="match status" value="1"/>
</dbReference>
<dbReference type="Pfam" id="PF00534">
    <property type="entry name" value="Glycos_transf_1"/>
    <property type="match status" value="1"/>
</dbReference>
<dbReference type="SUPFAM" id="SSF53756">
    <property type="entry name" value="UDP-Glycosyltransferase/glycogen phosphorylase"/>
    <property type="match status" value="2"/>
</dbReference>
<dbReference type="SUPFAM" id="SSF48452">
    <property type="entry name" value="TPR-like"/>
    <property type="match status" value="1"/>
</dbReference>
<keyword evidence="5" id="KW-1185">Reference proteome</keyword>
<dbReference type="InterPro" id="IPR050194">
    <property type="entry name" value="Glycosyltransferase_grp1"/>
</dbReference>
<proteinExistence type="predicted"/>
<dbReference type="AlphaFoldDB" id="A0A5C1NCC3"/>
<dbReference type="PANTHER" id="PTHR45947:SF3">
    <property type="entry name" value="SULFOQUINOVOSYL TRANSFERASE SQD2"/>
    <property type="match status" value="1"/>
</dbReference>
<gene>
    <name evidence="4" type="ORF">E4T21_00035</name>
</gene>
<dbReference type="InterPro" id="IPR011990">
    <property type="entry name" value="TPR-like_helical_dom_sf"/>
</dbReference>
<dbReference type="InterPro" id="IPR001296">
    <property type="entry name" value="Glyco_trans_1"/>
</dbReference>
<feature type="domain" description="Glycosyltransferase subfamily 4-like N-terminal" evidence="3">
    <location>
        <begin position="779"/>
        <end position="974"/>
    </location>
</feature>
<evidence type="ECO:0000259" key="2">
    <source>
        <dbReference type="Pfam" id="PF13524"/>
    </source>
</evidence>
<evidence type="ECO:0000313" key="4">
    <source>
        <dbReference type="EMBL" id="QEM80118.1"/>
    </source>
</evidence>
<evidence type="ECO:0000259" key="1">
    <source>
        <dbReference type="Pfam" id="PF00534"/>
    </source>
</evidence>
<reference evidence="4" key="1">
    <citation type="submission" date="2021-02" db="EMBL/GenBank/DDBJ databases">
        <title>Strain Y2R2, a novel species of the genus Halomonas.</title>
        <authorList>
            <person name="Huang H."/>
        </authorList>
    </citation>
    <scope>NUCLEOTIDE SEQUENCE</scope>
    <source>
        <strain evidence="4">Y2R2</strain>
    </source>
</reference>
<dbReference type="Proteomes" id="UP000324285">
    <property type="component" value="Chromosome"/>
</dbReference>
<sequence length="1157" mass="131286">MSKAGKLLGIWKRREHENQKNTICEDSRLKASDSIVLDLEYYRKTYPDLAKLNDKQLEQHWYRHGFVEKRFASESHALQCIQEARKLSEKAIVPAENMGDELINEMQEHVHGSEVDLDFYLTLYPDIYENGVRTEEAARAHYIFHGKEEERYPSLREWAARNLLPYEILSHDFSLKEIIDRSSSYGIEIEPGEILDSLLGTNVSAIPLGPTPEDTHSDYLRLGQHFLGIQKRQEGRALLEASLLFFQSSKALELLGNSYLDEGHHGIALTYYNAALDLPNPPKWLFFNRANCLLALQQNTAALLSLSEGIAANPTFRQQYDKLDEVAELCWQSIQASLMGWVDANERGRLLDSARQFATTLYRAYLPMFGGPFPGRNLRGIGNPELIELPPLGNINTDNILIVGDFHVAQCERYRINQKIEQLESVGKRATAIDWMELEKYSNALALHDIVIFYRVPAVPKVIKAIAQVNSVGKLGLYEIDDLIFDPIYPPAIETYGGYVALETYRGLTRGMALFNAAACLCRGGIVSTEPLRKHLSKLVREHTCLVHRNGFDHLNQFRPQTERQKATIDIFYGSGTQAHNSDFIDLALPAIERILEQNLAARLVVVGYLRLPKAFHTRFSDQFKQLPPVKSVQSYWSLLEQADINIAVLHDDEINACKSELKWFEAACFAIPSVVSDTANYRDVIRHGEDAYIAATTSDWYTALNELVEHPEKRRAIGQTAMQRVKEEYSLETLGSHLVSQLEASFMRDNAPLSVVSQARAKKKIALVNVFFPPQSIGGATRVLADNFKAFRKHYSADLDICVFTADAECRAPHEMMVYDYEGTRVYRTTTLWREHMDWHPKDPEMYRLFREFLDLEKPDLIHFHCVQRLTSSVVEAARDHGVPYMVTAHDAWWISDFQFLVDHNGKVYPEGHPDPYQSLELPPNIDLAASIERRRDLKSLLDSAQEVLTVSEAFADIYRKNGIHNIRVIRNGISDDVPWAPKDTSYTDRVVGGHIGGMSEHKGYQLLQQTIMTVQPDNMEFLIVDHSKEEGYESIEYWGKVPVTFIGRVSQEKIVDLYRRIDVLFAPSTWPESYGLVTREAAACGCWVVASDMGGIGEDVQEGVNGHVIEPNQLALEGVLRKIDSSITTYKSPSESRDISFAKDQTDALASEYLS</sequence>
<dbReference type="Pfam" id="PF13524">
    <property type="entry name" value="Glyco_trans_1_2"/>
    <property type="match status" value="1"/>
</dbReference>
<evidence type="ECO:0000259" key="3">
    <source>
        <dbReference type="Pfam" id="PF13579"/>
    </source>
</evidence>
<dbReference type="Gene3D" id="3.40.50.2000">
    <property type="entry name" value="Glycogen Phosphorylase B"/>
    <property type="match status" value="3"/>
</dbReference>
<dbReference type="InterPro" id="IPR028098">
    <property type="entry name" value="Glyco_trans_4-like_N"/>
</dbReference>
<dbReference type="OrthoDB" id="9801609at2"/>
<dbReference type="CDD" id="cd03823">
    <property type="entry name" value="GT4_ExpE7-like"/>
    <property type="match status" value="1"/>
</dbReference>
<dbReference type="KEGG" id="hbh:E4T21_00035"/>
<dbReference type="Pfam" id="PF13579">
    <property type="entry name" value="Glyco_trans_4_4"/>
    <property type="match status" value="1"/>
</dbReference>
<dbReference type="PANTHER" id="PTHR45947">
    <property type="entry name" value="SULFOQUINOVOSYL TRANSFERASE SQD2"/>
    <property type="match status" value="1"/>
</dbReference>
<feature type="domain" description="Glycosyl transferase family 1" evidence="1">
    <location>
        <begin position="993"/>
        <end position="1115"/>
    </location>
</feature>
<dbReference type="GO" id="GO:0016757">
    <property type="term" value="F:glycosyltransferase activity"/>
    <property type="evidence" value="ECO:0007669"/>
    <property type="project" value="InterPro"/>
</dbReference>
<feature type="domain" description="Spore protein YkvP/CgeB glycosyl transferase-like" evidence="2">
    <location>
        <begin position="601"/>
        <end position="733"/>
    </location>
</feature>